<dbReference type="PANTHER" id="PTHR44757">
    <property type="entry name" value="DIGUANYLATE CYCLASE DGCP"/>
    <property type="match status" value="1"/>
</dbReference>
<dbReference type="SMART" id="SM00052">
    <property type="entry name" value="EAL"/>
    <property type="match status" value="1"/>
</dbReference>
<name>A0A1R3VIS2_9HYPH</name>
<evidence type="ECO:0000259" key="2">
    <source>
        <dbReference type="PROSITE" id="PS50883"/>
    </source>
</evidence>
<sequence length="689" mass="76605">MGAETRNEFGIQSPVQIGLRVTNEYASSALADIAHAEPLELRYEPRSDELRNLFREEGQAKRRMDARPGLWIAVAIYLLFSATDLLLIPDVALYTIMARVAVGVTALLTLEAQLRRGVATEWIDVTCAAAIIFGYVGWLSPAVMSADKESVSYYMVFGTIFMMSANLFFTFKFSLSIVTSSIILIILYIVNYFVPSTLTYKMVFGTFYISCFTFTSYVNWKLNEERYNVFLNALEAKIQHKEATERGQALLRLSRTDPLTGLENRRAIDEKLRDHWSDWQRHGSGFVAILIDVDFFKRFNDYYGHQEGDRCLILVANALAEMIKQHNGSIGRYGGEEFIVLARTEKREQVAGLAEAIRSTVENLALPHQQRRDGTSVVTVSVGAAFTRPQTGAKLEKIIHEADRALYLAKAGGRNCTWLFDPNDPQSSDESENIAALLKIAIGQDLVSLVYQPIQNVVSGRVEAVEALMRLKMLDGTSVPPSLFIPVAERTGAVLELGRWAIRTVCTELLADDHVGVASVNVSPTQLKTPGFAASVATILSETGVAGSRLALEITEGLEMEMHSDILRCISDLKLLGVRVWLDDFGTGFAGLSWLRLIDFDTVKIDRSFLHDCGTPRGKAMLQDIIALVRNRGHKILVEGVETDEQMALIREFDIDKIQGFHVGRPAPAASFRTKPATYKRTLSIVKSA</sequence>
<reference evidence="5" key="1">
    <citation type="submission" date="2017-01" db="EMBL/GenBank/DDBJ databases">
        <authorList>
            <person name="Brunel B."/>
        </authorList>
    </citation>
    <scope>NUCLEOTIDE SEQUENCE [LARGE SCALE GENOMIC DNA]</scope>
</reference>
<dbReference type="Gene3D" id="3.30.70.270">
    <property type="match status" value="1"/>
</dbReference>
<keyword evidence="5" id="KW-1185">Reference proteome</keyword>
<feature type="transmembrane region" description="Helical" evidence="1">
    <location>
        <begin position="176"/>
        <end position="194"/>
    </location>
</feature>
<dbReference type="InterPro" id="IPR052155">
    <property type="entry name" value="Biofilm_reg_signaling"/>
</dbReference>
<dbReference type="InterPro" id="IPR035919">
    <property type="entry name" value="EAL_sf"/>
</dbReference>
<dbReference type="InterPro" id="IPR043128">
    <property type="entry name" value="Rev_trsase/Diguanyl_cyclase"/>
</dbReference>
<dbReference type="NCBIfam" id="TIGR00254">
    <property type="entry name" value="GGDEF"/>
    <property type="match status" value="1"/>
</dbReference>
<dbReference type="PROSITE" id="PS50887">
    <property type="entry name" value="GGDEF"/>
    <property type="match status" value="1"/>
</dbReference>
<organism evidence="4 5">
    <name type="scientific">Mesorhizobium prunaredense</name>
    <dbReference type="NCBI Taxonomy" id="1631249"/>
    <lineage>
        <taxon>Bacteria</taxon>
        <taxon>Pseudomonadati</taxon>
        <taxon>Pseudomonadota</taxon>
        <taxon>Alphaproteobacteria</taxon>
        <taxon>Hyphomicrobiales</taxon>
        <taxon>Phyllobacteriaceae</taxon>
        <taxon>Mesorhizobium</taxon>
    </lineage>
</organism>
<accession>A0A1R3VIS2</accession>
<dbReference type="CDD" id="cd01948">
    <property type="entry name" value="EAL"/>
    <property type="match status" value="1"/>
</dbReference>
<dbReference type="InterPro" id="IPR029787">
    <property type="entry name" value="Nucleotide_cyclase"/>
</dbReference>
<dbReference type="SMART" id="SM00267">
    <property type="entry name" value="GGDEF"/>
    <property type="match status" value="1"/>
</dbReference>
<dbReference type="Proteomes" id="UP000188388">
    <property type="component" value="Unassembled WGS sequence"/>
</dbReference>
<feature type="transmembrane region" description="Helical" evidence="1">
    <location>
        <begin position="93"/>
        <end position="110"/>
    </location>
</feature>
<dbReference type="AlphaFoldDB" id="A0A1R3VIS2"/>
<dbReference type="Pfam" id="PF00563">
    <property type="entry name" value="EAL"/>
    <property type="match status" value="1"/>
</dbReference>
<dbReference type="InterPro" id="IPR000160">
    <property type="entry name" value="GGDEF_dom"/>
</dbReference>
<evidence type="ECO:0000259" key="3">
    <source>
        <dbReference type="PROSITE" id="PS50887"/>
    </source>
</evidence>
<feature type="domain" description="GGDEF" evidence="3">
    <location>
        <begin position="284"/>
        <end position="422"/>
    </location>
</feature>
<dbReference type="Pfam" id="PF00990">
    <property type="entry name" value="GGDEF"/>
    <property type="match status" value="1"/>
</dbReference>
<dbReference type="PANTHER" id="PTHR44757:SF2">
    <property type="entry name" value="BIOFILM ARCHITECTURE MAINTENANCE PROTEIN MBAA"/>
    <property type="match status" value="1"/>
</dbReference>
<dbReference type="GO" id="GO:0003824">
    <property type="term" value="F:catalytic activity"/>
    <property type="evidence" value="ECO:0007669"/>
    <property type="project" value="UniProtKB-ARBA"/>
</dbReference>
<evidence type="ECO:0000313" key="5">
    <source>
        <dbReference type="Proteomes" id="UP000188388"/>
    </source>
</evidence>
<feature type="transmembrane region" description="Helical" evidence="1">
    <location>
        <begin position="69"/>
        <end position="87"/>
    </location>
</feature>
<protein>
    <submittedName>
        <fullName evidence="4">Diguanylate cyclase</fullName>
    </submittedName>
</protein>
<feature type="transmembrane region" description="Helical" evidence="1">
    <location>
        <begin position="151"/>
        <end position="169"/>
    </location>
</feature>
<dbReference type="InterPro" id="IPR001633">
    <property type="entry name" value="EAL_dom"/>
</dbReference>
<keyword evidence="1" id="KW-0812">Transmembrane</keyword>
<evidence type="ECO:0000313" key="4">
    <source>
        <dbReference type="EMBL" id="SIT59829.1"/>
    </source>
</evidence>
<dbReference type="SUPFAM" id="SSF141868">
    <property type="entry name" value="EAL domain-like"/>
    <property type="match status" value="1"/>
</dbReference>
<gene>
    <name evidence="4" type="ORF">BQ8794_80163</name>
</gene>
<dbReference type="PROSITE" id="PS50883">
    <property type="entry name" value="EAL"/>
    <property type="match status" value="1"/>
</dbReference>
<evidence type="ECO:0000256" key="1">
    <source>
        <dbReference type="SAM" id="Phobius"/>
    </source>
</evidence>
<dbReference type="FunFam" id="3.30.70.270:FF:000001">
    <property type="entry name" value="Diguanylate cyclase domain protein"/>
    <property type="match status" value="1"/>
</dbReference>
<keyword evidence="1" id="KW-0472">Membrane</keyword>
<dbReference type="Gene3D" id="3.20.20.450">
    <property type="entry name" value="EAL domain"/>
    <property type="match status" value="1"/>
</dbReference>
<proteinExistence type="predicted"/>
<dbReference type="EMBL" id="FTPD01000078">
    <property type="protein sequence ID" value="SIT59829.1"/>
    <property type="molecule type" value="Genomic_DNA"/>
</dbReference>
<keyword evidence="1" id="KW-1133">Transmembrane helix</keyword>
<dbReference type="SUPFAM" id="SSF55073">
    <property type="entry name" value="Nucleotide cyclase"/>
    <property type="match status" value="1"/>
</dbReference>
<feature type="transmembrane region" description="Helical" evidence="1">
    <location>
        <begin position="122"/>
        <end position="139"/>
    </location>
</feature>
<dbReference type="CDD" id="cd01949">
    <property type="entry name" value="GGDEF"/>
    <property type="match status" value="1"/>
</dbReference>
<feature type="domain" description="EAL" evidence="2">
    <location>
        <begin position="431"/>
        <end position="680"/>
    </location>
</feature>
<dbReference type="STRING" id="1631249.BQ8794_80163"/>